<dbReference type="RefSeq" id="WP_165608245.1">
    <property type="nucleotide sequence ID" value="NZ_FOYM01000013.1"/>
</dbReference>
<dbReference type="EMBL" id="FOYM01000013">
    <property type="protein sequence ID" value="SFR06287.1"/>
    <property type="molecule type" value="Genomic_DNA"/>
</dbReference>
<proteinExistence type="predicted"/>
<keyword evidence="3" id="KW-1185">Reference proteome</keyword>
<evidence type="ECO:0000256" key="1">
    <source>
        <dbReference type="SAM" id="Phobius"/>
    </source>
</evidence>
<name>A0A1I6DLN1_9FIRM</name>
<organism evidence="2 3">
    <name type="scientific">Desulfoscipio geothermicus DSM 3669</name>
    <dbReference type="NCBI Taxonomy" id="1121426"/>
    <lineage>
        <taxon>Bacteria</taxon>
        <taxon>Bacillati</taxon>
        <taxon>Bacillota</taxon>
        <taxon>Clostridia</taxon>
        <taxon>Eubacteriales</taxon>
        <taxon>Desulfallaceae</taxon>
        <taxon>Desulfoscipio</taxon>
    </lineage>
</organism>
<keyword evidence="1" id="KW-1133">Transmembrane helix</keyword>
<keyword evidence="1" id="KW-0812">Transmembrane</keyword>
<evidence type="ECO:0000313" key="3">
    <source>
        <dbReference type="Proteomes" id="UP000199584"/>
    </source>
</evidence>
<sequence length="50" mass="5790">MFFQTWWQGILFGLVTTIGMLAVCYAFAMSWKKYEGTDKKANQKSCNAHH</sequence>
<evidence type="ECO:0000313" key="2">
    <source>
        <dbReference type="EMBL" id="SFR06287.1"/>
    </source>
</evidence>
<dbReference type="STRING" id="39060.SAMN05660706_11337"/>
<accession>A0A1I6DLN1</accession>
<keyword evidence="1" id="KW-0472">Membrane</keyword>
<feature type="transmembrane region" description="Helical" evidence="1">
    <location>
        <begin position="6"/>
        <end position="28"/>
    </location>
</feature>
<protein>
    <submittedName>
        <fullName evidence="2">Uncharacterized protein</fullName>
    </submittedName>
</protein>
<dbReference type="AlphaFoldDB" id="A0A1I6DLN1"/>
<gene>
    <name evidence="2" type="ORF">SAMN05660706_11337</name>
</gene>
<reference evidence="3" key="1">
    <citation type="submission" date="2016-10" db="EMBL/GenBank/DDBJ databases">
        <authorList>
            <person name="Varghese N."/>
            <person name="Submissions S."/>
        </authorList>
    </citation>
    <scope>NUCLEOTIDE SEQUENCE [LARGE SCALE GENOMIC DNA]</scope>
    <source>
        <strain evidence="3">DSM 3669</strain>
    </source>
</reference>
<dbReference type="Proteomes" id="UP000199584">
    <property type="component" value="Unassembled WGS sequence"/>
</dbReference>